<dbReference type="Pfam" id="PF08240">
    <property type="entry name" value="ADH_N"/>
    <property type="match status" value="1"/>
</dbReference>
<keyword evidence="1" id="KW-0521">NADP</keyword>
<keyword evidence="2" id="KW-0560">Oxidoreductase</keyword>
<sequence length="331" mass="34901">MRIPETQTAIVITKAGAPDVLEPKTVEVPQPGPSQILIRVSAAGINRHDVHQRAGGRHSDGTAVPGLEVCGTIVAVGTCVDQDRIGERVMALVQGGGYGQYVVANQQLVLSAPDTLSDIEAAGFPEAAFTTWWNFFHLMTYRKDSFALIHGGTSGVGHIALQAMSALGYRVIATAGTETKVAAAKAFGAHDAFSYRDEDLAAKVMEATGGQGISSLLDVSAGAHLKQDIQMMAPDGQIAHLSGGGGAELVIPLRDIMAKRLCITGSLLRPLPLDRKAAVAEDLRRDVLPLLGNKVRPTIAATFDLRDAAKAHAAMEENAHIGKIMLKVEHG</sequence>
<evidence type="ECO:0000259" key="3">
    <source>
        <dbReference type="SMART" id="SM00829"/>
    </source>
</evidence>
<reference evidence="4 5" key="1">
    <citation type="submission" date="2014-01" db="EMBL/GenBank/DDBJ databases">
        <title>Sulfitobacter sp. H3 (MCCC 1A00686) Genome Sequencing.</title>
        <authorList>
            <person name="Lai Q."/>
            <person name="Hong Z."/>
        </authorList>
    </citation>
    <scope>NUCLEOTIDE SEQUENCE [LARGE SCALE GENOMIC DNA]</scope>
    <source>
        <strain evidence="4 5">H3</strain>
    </source>
</reference>
<name>A0A073J1M7_9RHOB</name>
<keyword evidence="5" id="KW-1185">Reference proteome</keyword>
<dbReference type="InterPro" id="IPR011032">
    <property type="entry name" value="GroES-like_sf"/>
</dbReference>
<dbReference type="NCBIfam" id="TIGR02824">
    <property type="entry name" value="quinone_pig3"/>
    <property type="match status" value="1"/>
</dbReference>
<evidence type="ECO:0000313" key="4">
    <source>
        <dbReference type="EMBL" id="KEJ95576.1"/>
    </source>
</evidence>
<dbReference type="InterPro" id="IPR014189">
    <property type="entry name" value="Quinone_OxRdtase_PIG3"/>
</dbReference>
<dbReference type="InterPro" id="IPR013149">
    <property type="entry name" value="ADH-like_C"/>
</dbReference>
<evidence type="ECO:0000256" key="1">
    <source>
        <dbReference type="ARBA" id="ARBA00022857"/>
    </source>
</evidence>
<dbReference type="GeneID" id="68871534"/>
<feature type="domain" description="Enoyl reductase (ER)" evidence="3">
    <location>
        <begin position="16"/>
        <end position="326"/>
    </location>
</feature>
<dbReference type="OrthoDB" id="9780520at2"/>
<proteinExistence type="predicted"/>
<dbReference type="Gene3D" id="3.40.50.720">
    <property type="entry name" value="NAD(P)-binding Rossmann-like Domain"/>
    <property type="match status" value="1"/>
</dbReference>
<gene>
    <name evidence="4" type="ORF">SUH3_21570</name>
</gene>
<dbReference type="GO" id="GO:0016651">
    <property type="term" value="F:oxidoreductase activity, acting on NAD(P)H"/>
    <property type="evidence" value="ECO:0007669"/>
    <property type="project" value="TreeGrafter"/>
</dbReference>
<dbReference type="PANTHER" id="PTHR48106">
    <property type="entry name" value="QUINONE OXIDOREDUCTASE PIG3-RELATED"/>
    <property type="match status" value="1"/>
</dbReference>
<accession>A0A073J1M7</accession>
<dbReference type="InterPro" id="IPR020843">
    <property type="entry name" value="ER"/>
</dbReference>
<dbReference type="AlphaFoldDB" id="A0A073J1M7"/>
<protein>
    <submittedName>
        <fullName evidence="4">Alcohol dehydrogenase</fullName>
    </submittedName>
</protein>
<dbReference type="PANTHER" id="PTHR48106:SF8">
    <property type="entry name" value="OS02G0805600 PROTEIN"/>
    <property type="match status" value="1"/>
</dbReference>
<organism evidence="4 5">
    <name type="scientific">Pseudosulfitobacter pseudonitzschiae</name>
    <dbReference type="NCBI Taxonomy" id="1402135"/>
    <lineage>
        <taxon>Bacteria</taxon>
        <taxon>Pseudomonadati</taxon>
        <taxon>Pseudomonadota</taxon>
        <taxon>Alphaproteobacteria</taxon>
        <taxon>Rhodobacterales</taxon>
        <taxon>Roseobacteraceae</taxon>
        <taxon>Pseudosulfitobacter</taxon>
    </lineage>
</organism>
<dbReference type="Proteomes" id="UP000027746">
    <property type="component" value="Unassembled WGS sequence"/>
</dbReference>
<dbReference type="EMBL" id="JAMD01000006">
    <property type="protein sequence ID" value="KEJ95576.1"/>
    <property type="molecule type" value="Genomic_DNA"/>
</dbReference>
<dbReference type="SMART" id="SM00829">
    <property type="entry name" value="PKS_ER"/>
    <property type="match status" value="1"/>
</dbReference>
<evidence type="ECO:0000313" key="5">
    <source>
        <dbReference type="Proteomes" id="UP000027746"/>
    </source>
</evidence>
<dbReference type="RefSeq" id="WP_037926916.1">
    <property type="nucleotide sequence ID" value="NZ_CP054599.1"/>
</dbReference>
<dbReference type="Gene3D" id="3.90.180.10">
    <property type="entry name" value="Medium-chain alcohol dehydrogenases, catalytic domain"/>
    <property type="match status" value="1"/>
</dbReference>
<evidence type="ECO:0000256" key="2">
    <source>
        <dbReference type="ARBA" id="ARBA00023002"/>
    </source>
</evidence>
<dbReference type="Pfam" id="PF00107">
    <property type="entry name" value="ADH_zinc_N"/>
    <property type="match status" value="1"/>
</dbReference>
<comment type="caution">
    <text evidence="4">The sequence shown here is derived from an EMBL/GenBank/DDBJ whole genome shotgun (WGS) entry which is preliminary data.</text>
</comment>
<dbReference type="GO" id="GO:0070402">
    <property type="term" value="F:NADPH binding"/>
    <property type="evidence" value="ECO:0007669"/>
    <property type="project" value="TreeGrafter"/>
</dbReference>
<dbReference type="InterPro" id="IPR013154">
    <property type="entry name" value="ADH-like_N"/>
</dbReference>
<dbReference type="CDD" id="cd05276">
    <property type="entry name" value="p53_inducible_oxidoreductase"/>
    <property type="match status" value="1"/>
</dbReference>
<dbReference type="InterPro" id="IPR036291">
    <property type="entry name" value="NAD(P)-bd_dom_sf"/>
</dbReference>
<dbReference type="SUPFAM" id="SSF51735">
    <property type="entry name" value="NAD(P)-binding Rossmann-fold domains"/>
    <property type="match status" value="1"/>
</dbReference>
<dbReference type="SUPFAM" id="SSF50129">
    <property type="entry name" value="GroES-like"/>
    <property type="match status" value="1"/>
</dbReference>